<organism evidence="1 2">
    <name type="scientific">Polaribacter phage Leef_1</name>
    <dbReference type="NCBI Taxonomy" id="2745684"/>
    <lineage>
        <taxon>Viruses</taxon>
        <taxon>Duplodnaviria</taxon>
        <taxon>Heunggongvirae</taxon>
        <taxon>Uroviricota</taxon>
        <taxon>Caudoviricetes</taxon>
        <taxon>Helgolandviridae</taxon>
        <taxon>Leefvirus</taxon>
        <taxon>Leefvirus Leef</taxon>
    </lineage>
</organism>
<name>A0A8E4ZK30_9CAUD</name>
<dbReference type="EMBL" id="MT732473">
    <property type="protein sequence ID" value="QQV91413.1"/>
    <property type="molecule type" value="Genomic_DNA"/>
</dbReference>
<proteinExistence type="predicted"/>
<reference evidence="1" key="1">
    <citation type="submission" date="2020-07" db="EMBL/GenBank/DDBJ databases">
        <title>Highly diverse flavobacterial phages as mortality factor during North Sea spring blooms.</title>
        <authorList>
            <person name="Bartlau N."/>
            <person name="Wichels A."/>
            <person name="Krohne G."/>
            <person name="Adriaenssens E.M."/>
            <person name="Heins A."/>
            <person name="Fuchs B.M."/>
            <person name="Amann R."/>
            <person name="Moraru C."/>
        </authorList>
    </citation>
    <scope>NUCLEOTIDE SEQUENCE</scope>
</reference>
<dbReference type="Proteomes" id="UP000693839">
    <property type="component" value="Segment"/>
</dbReference>
<sequence>MSKRKMALARKDNSTENILASFFEERDIDLTPYEIDRKAKIEFTFKRIVDADSLFDPVDMIMRKYEMSLSSAYRLINETELIFGGVRKFNKEAWKFIQIERKRKIIGLALKDKNLELAAKLERDIDKILDFGKEEGVFDPDKIKTQNYDVVISEKQNALIEHFLNQKEKINMNLPETIDVDFSYVKPEDEKTN</sequence>
<evidence type="ECO:0000313" key="2">
    <source>
        <dbReference type="Proteomes" id="UP000693839"/>
    </source>
</evidence>
<evidence type="ECO:0000313" key="1">
    <source>
        <dbReference type="EMBL" id="QQV91413.1"/>
    </source>
</evidence>
<gene>
    <name evidence="1" type="ORF">Leef1_47</name>
</gene>
<protein>
    <submittedName>
        <fullName evidence="1">Uncharacterized protein</fullName>
    </submittedName>
</protein>
<keyword evidence="2" id="KW-1185">Reference proteome</keyword>
<accession>A0A8E4ZK30</accession>